<reference evidence="2 3" key="1">
    <citation type="submission" date="2017-07" db="EMBL/GenBank/DDBJ databases">
        <title>Flavobacterium cyanobacteriorum sp. nov., isolated from cyanobacterial aggregates in a eutrophic lake.</title>
        <authorList>
            <person name="Cai H."/>
        </authorList>
    </citation>
    <scope>NUCLEOTIDE SEQUENCE [LARGE SCALE GENOMIC DNA]</scope>
    <source>
        <strain evidence="2 3">TH167</strain>
    </source>
</reference>
<feature type="compositionally biased region" description="Polar residues" evidence="1">
    <location>
        <begin position="229"/>
        <end position="238"/>
    </location>
</feature>
<accession>A0A255ZND6</accession>
<feature type="region of interest" description="Disordered" evidence="1">
    <location>
        <begin position="183"/>
        <end position="238"/>
    </location>
</feature>
<evidence type="ECO:0000313" key="3">
    <source>
        <dbReference type="Proteomes" id="UP000216035"/>
    </source>
</evidence>
<comment type="caution">
    <text evidence="2">The sequence shown here is derived from an EMBL/GenBank/DDBJ whole genome shotgun (WGS) entry which is preliminary data.</text>
</comment>
<organism evidence="2 3">
    <name type="scientific">Flavobacterium aurantiibacter</name>
    <dbReference type="NCBI Taxonomy" id="2023067"/>
    <lineage>
        <taxon>Bacteria</taxon>
        <taxon>Pseudomonadati</taxon>
        <taxon>Bacteroidota</taxon>
        <taxon>Flavobacteriia</taxon>
        <taxon>Flavobacteriales</taxon>
        <taxon>Flavobacteriaceae</taxon>
        <taxon>Flavobacterium</taxon>
    </lineage>
</organism>
<dbReference type="Proteomes" id="UP000216035">
    <property type="component" value="Unassembled WGS sequence"/>
</dbReference>
<protein>
    <submittedName>
        <fullName evidence="2">Uncharacterized protein</fullName>
    </submittedName>
</protein>
<evidence type="ECO:0000256" key="1">
    <source>
        <dbReference type="SAM" id="MobiDB-lite"/>
    </source>
</evidence>
<feature type="compositionally biased region" description="Gly residues" evidence="1">
    <location>
        <begin position="185"/>
        <end position="203"/>
    </location>
</feature>
<proteinExistence type="predicted"/>
<keyword evidence="3" id="KW-1185">Reference proteome</keyword>
<dbReference type="AlphaFoldDB" id="A0A255ZND6"/>
<feature type="compositionally biased region" description="Low complexity" evidence="1">
    <location>
        <begin position="204"/>
        <end position="228"/>
    </location>
</feature>
<dbReference type="EMBL" id="NOXX01000209">
    <property type="protein sequence ID" value="OYQ42919.1"/>
    <property type="molecule type" value="Genomic_DNA"/>
</dbReference>
<evidence type="ECO:0000313" key="2">
    <source>
        <dbReference type="EMBL" id="OYQ42919.1"/>
    </source>
</evidence>
<name>A0A255ZND6_9FLAO</name>
<gene>
    <name evidence="2" type="ORF">CHX27_11130</name>
</gene>
<sequence>MDFSSLSLFPKAKTTVGKFPELNQMLLQNEYQQRNAINTGFGFSIDTDDFLFIGTDEKHSLTFKVIRPEAENNSKTENLVLKKLDNGEYATFLLRYDLSDDDKNNLLNGLPVDGMDGKTEISYLNEEQQRFTTFITVECVHTYLYSDFQSNELPNGTIEFINKNFYSVDCTWTVQTSYIASGEGENSGGGGAPFPPGGGGDGSSGNTSPPSSSGSTSGSGNTPSDNNPTDATNVINDENNPIQTIPLINDFTRDCNLVKKVNTINPAFKQKLLDIASPSSLNLNYEKGVLLMKDNPTPIDIAGLPNTNEIDITVPAGKLMFLAHNHLGDNTYSVFSLADLAGIARLIRQGRISVNNFVAYLATKKGTYLAITISDPDKLVNLLYSRTFNDDGTDIPADQWPKIVESEKNFDYLYKRYWKTENPSRLIQETDTDNENVLTQFLKFLRDADAGVNLFETDATFSNFKKLNLTNNNEIDRTQVCP</sequence>